<evidence type="ECO:0000256" key="3">
    <source>
        <dbReference type="ARBA" id="ARBA00022475"/>
    </source>
</evidence>
<evidence type="ECO:0000313" key="10">
    <source>
        <dbReference type="EMBL" id="CAG7821861.1"/>
    </source>
</evidence>
<feature type="compositionally biased region" description="Polar residues" evidence="8">
    <location>
        <begin position="86"/>
        <end position="113"/>
    </location>
</feature>
<accession>A0A8J2PP03</accession>
<gene>
    <name evidence="10" type="ORF">AFUS01_LOCUS32167</name>
</gene>
<organism evidence="10 11">
    <name type="scientific">Allacma fusca</name>
    <dbReference type="NCBI Taxonomy" id="39272"/>
    <lineage>
        <taxon>Eukaryota</taxon>
        <taxon>Metazoa</taxon>
        <taxon>Ecdysozoa</taxon>
        <taxon>Arthropoda</taxon>
        <taxon>Hexapoda</taxon>
        <taxon>Collembola</taxon>
        <taxon>Symphypleona</taxon>
        <taxon>Sminthuridae</taxon>
        <taxon>Allacma</taxon>
    </lineage>
</organism>
<protein>
    <submittedName>
        <fullName evidence="10">Uncharacterized protein</fullName>
    </submittedName>
</protein>
<feature type="transmembrane region" description="Helical" evidence="9">
    <location>
        <begin position="46"/>
        <end position="67"/>
    </location>
</feature>
<feature type="compositionally biased region" description="Basic and acidic residues" evidence="8">
    <location>
        <begin position="76"/>
        <end position="85"/>
    </location>
</feature>
<evidence type="ECO:0000256" key="2">
    <source>
        <dbReference type="ARBA" id="ARBA00010532"/>
    </source>
</evidence>
<evidence type="ECO:0000256" key="9">
    <source>
        <dbReference type="SAM" id="Phobius"/>
    </source>
</evidence>
<keyword evidence="11" id="KW-1185">Reference proteome</keyword>
<evidence type="ECO:0000256" key="8">
    <source>
        <dbReference type="SAM" id="MobiDB-lite"/>
    </source>
</evidence>
<evidence type="ECO:0000256" key="5">
    <source>
        <dbReference type="ARBA" id="ARBA00022989"/>
    </source>
</evidence>
<dbReference type="Proteomes" id="UP000708208">
    <property type="component" value="Unassembled WGS sequence"/>
</dbReference>
<keyword evidence="7" id="KW-0325">Glycoprotein</keyword>
<keyword evidence="6 9" id="KW-0472">Membrane</keyword>
<sequence>MLTFRRVPKVLLPFMWAEETAEIPDDLAEEIKGKLYVPQQMANKTIIGGLMASTILLVVGILGCIYVHCEKRQDNSLVDSVDRESQASSSGIHSIMTSASGPPSVVSQGTNTDQSDKETMTDQLFKSVPPKEP</sequence>
<evidence type="ECO:0000256" key="1">
    <source>
        <dbReference type="ARBA" id="ARBA00004236"/>
    </source>
</evidence>
<dbReference type="GO" id="GO:0005886">
    <property type="term" value="C:plasma membrane"/>
    <property type="evidence" value="ECO:0007669"/>
    <property type="project" value="UniProtKB-SubCell"/>
</dbReference>
<keyword evidence="4 9" id="KW-0812">Transmembrane</keyword>
<feature type="region of interest" description="Disordered" evidence="8">
    <location>
        <begin position="76"/>
        <end position="133"/>
    </location>
</feature>
<keyword evidence="3" id="KW-1003">Cell membrane</keyword>
<evidence type="ECO:0000256" key="7">
    <source>
        <dbReference type="ARBA" id="ARBA00023180"/>
    </source>
</evidence>
<comment type="caution">
    <text evidence="10">The sequence shown here is derived from an EMBL/GenBank/DDBJ whole genome shotgun (WGS) entry which is preliminary data.</text>
</comment>
<evidence type="ECO:0000313" key="11">
    <source>
        <dbReference type="Proteomes" id="UP000708208"/>
    </source>
</evidence>
<comment type="similarity">
    <text evidence="2">Belongs to the CD36 family.</text>
</comment>
<proteinExistence type="inferred from homology"/>
<dbReference type="InterPro" id="IPR002159">
    <property type="entry name" value="CD36_fam"/>
</dbReference>
<keyword evidence="5 9" id="KW-1133">Transmembrane helix</keyword>
<evidence type="ECO:0000256" key="4">
    <source>
        <dbReference type="ARBA" id="ARBA00022692"/>
    </source>
</evidence>
<dbReference type="Pfam" id="PF01130">
    <property type="entry name" value="CD36"/>
    <property type="match status" value="1"/>
</dbReference>
<comment type="subcellular location">
    <subcellularLocation>
        <location evidence="1">Cell membrane</location>
    </subcellularLocation>
</comment>
<reference evidence="10" key="1">
    <citation type="submission" date="2021-06" db="EMBL/GenBank/DDBJ databases">
        <authorList>
            <person name="Hodson N. C."/>
            <person name="Mongue J. A."/>
            <person name="Jaron S. K."/>
        </authorList>
    </citation>
    <scope>NUCLEOTIDE SEQUENCE</scope>
</reference>
<dbReference type="EMBL" id="CAJVCH010523322">
    <property type="protein sequence ID" value="CAG7821861.1"/>
    <property type="molecule type" value="Genomic_DNA"/>
</dbReference>
<name>A0A8J2PP03_9HEXA</name>
<dbReference type="AlphaFoldDB" id="A0A8J2PP03"/>
<evidence type="ECO:0000256" key="6">
    <source>
        <dbReference type="ARBA" id="ARBA00023136"/>
    </source>
</evidence>